<dbReference type="Proteomes" id="UP000032266">
    <property type="component" value="Chromosome"/>
</dbReference>
<reference evidence="1 2" key="1">
    <citation type="submission" date="2014-01" db="EMBL/GenBank/DDBJ databases">
        <title>Full genme sequencing of cellulolytic bacterium Gynuella sunshinyii YC6258T gen. nov., sp. nov.</title>
        <authorList>
            <person name="Khan H."/>
            <person name="Chung E.J."/>
            <person name="Chung Y.R."/>
        </authorList>
    </citation>
    <scope>NUCLEOTIDE SEQUENCE [LARGE SCALE GENOMIC DNA]</scope>
    <source>
        <strain evidence="1 2">YC6258</strain>
    </source>
</reference>
<evidence type="ECO:0000313" key="2">
    <source>
        <dbReference type="Proteomes" id="UP000032266"/>
    </source>
</evidence>
<accession>A0A0C5VZ10</accession>
<dbReference type="AlphaFoldDB" id="A0A0C5VZ10"/>
<name>A0A0C5VZ10_9GAMM</name>
<dbReference type="HOGENOM" id="CLU_063003_0_0_6"/>
<organism evidence="1 2">
    <name type="scientific">Gynuella sunshinyii YC6258</name>
    <dbReference type="NCBI Taxonomy" id="1445510"/>
    <lineage>
        <taxon>Bacteria</taxon>
        <taxon>Pseudomonadati</taxon>
        <taxon>Pseudomonadota</taxon>
        <taxon>Gammaproteobacteria</taxon>
        <taxon>Oceanospirillales</taxon>
        <taxon>Saccharospirillaceae</taxon>
        <taxon>Gynuella</taxon>
    </lineage>
</organism>
<evidence type="ECO:0000313" key="1">
    <source>
        <dbReference type="EMBL" id="AJQ95664.1"/>
    </source>
</evidence>
<dbReference type="KEGG" id="gsn:YC6258_03628"/>
<protein>
    <submittedName>
        <fullName evidence="1">Uncharacterized protein</fullName>
    </submittedName>
</protein>
<dbReference type="PATRIC" id="fig|1445510.3.peg.3599"/>
<proteinExistence type="predicted"/>
<keyword evidence="2" id="KW-1185">Reference proteome</keyword>
<dbReference type="EMBL" id="CP007142">
    <property type="protein sequence ID" value="AJQ95664.1"/>
    <property type="molecule type" value="Genomic_DNA"/>
</dbReference>
<sequence>MDSIPQYSGKPTLYLDQNILDLFVKNGMGSFGRKLMDKFQIVYSDETLKEVRRSTGYENDFLNIIKDLGSCHLKIVVEQPGFIITDKATITSRDVFEAFEEYCSNDNEYGNIENSMNQWLFKFSGGRSGDSISDIHDEQVAAFSQLMGGMLDNADELPDEMRGQIKEYSKSMMEQFKSTLQEIENTMSKDIPDTKEWNGIKSYRESVGIGPKELNNIEPPKVIEKIWDTFKARLSENDQINSLEDFFQIRINPIYPDRPYHQHQKIAGMYNMLNTIGYFPDSKVHKERRFVAAMSDNSHASMASFCNLLLSRDENFVKKVRAVYEYLGVPTEVKLVTVSNATIRCTRSQLRSTFFVVSLRSFTTKKCSTTLAR</sequence>
<gene>
    <name evidence="1" type="ORF">YC6258_03628</name>
</gene>